<evidence type="ECO:0008006" key="3">
    <source>
        <dbReference type="Google" id="ProtNLM"/>
    </source>
</evidence>
<evidence type="ECO:0000313" key="2">
    <source>
        <dbReference type="EMBL" id="KKM79905.1"/>
    </source>
</evidence>
<proteinExistence type="predicted"/>
<name>A0A0F9MTE4_9ZZZZ</name>
<reference evidence="2" key="1">
    <citation type="journal article" date="2015" name="Nature">
        <title>Complex archaea that bridge the gap between prokaryotes and eukaryotes.</title>
        <authorList>
            <person name="Spang A."/>
            <person name="Saw J.H."/>
            <person name="Jorgensen S.L."/>
            <person name="Zaremba-Niedzwiedzka K."/>
            <person name="Martijn J."/>
            <person name="Lind A.E."/>
            <person name="van Eijk R."/>
            <person name="Schleper C."/>
            <person name="Guy L."/>
            <person name="Ettema T.J."/>
        </authorList>
    </citation>
    <scope>NUCLEOTIDE SEQUENCE</scope>
</reference>
<organism evidence="2">
    <name type="scientific">marine sediment metagenome</name>
    <dbReference type="NCBI Taxonomy" id="412755"/>
    <lineage>
        <taxon>unclassified sequences</taxon>
        <taxon>metagenomes</taxon>
        <taxon>ecological metagenomes</taxon>
    </lineage>
</organism>
<feature type="region of interest" description="Disordered" evidence="1">
    <location>
        <begin position="13"/>
        <end position="32"/>
    </location>
</feature>
<gene>
    <name evidence="2" type="ORF">LCGC14_1345220</name>
</gene>
<accession>A0A0F9MTE4</accession>
<comment type="caution">
    <text evidence="2">The sequence shown here is derived from an EMBL/GenBank/DDBJ whole genome shotgun (WGS) entry which is preliminary data.</text>
</comment>
<dbReference type="AlphaFoldDB" id="A0A0F9MTE4"/>
<evidence type="ECO:0000256" key="1">
    <source>
        <dbReference type="SAM" id="MobiDB-lite"/>
    </source>
</evidence>
<sequence length="259" mass="29184">MFDKAEIKKLTPAQLRQLTDKTPPKNPPNAKPIEPIYKGETAVLIATGPSLSDEQLDIVKEQHEAGNCRVITFNNVYERAPYTDLHLSCDAPWWRWYYPRSPALQDLPCPKYTWFPDLAKKFKIDYIRGEIKPGLSRDPGVVRINHGSSPMCINLAVHYGFKKLLLIGHDMKFAPDYNAARRNPGSTPRHYFGEYPGPLQHWPSVKVGLSKPGVIDGMIETYAAMVPDLKEIGMEIVNCTPGSALTVFPMSTLEKEFSK</sequence>
<dbReference type="EMBL" id="LAZR01008269">
    <property type="protein sequence ID" value="KKM79905.1"/>
    <property type="molecule type" value="Genomic_DNA"/>
</dbReference>
<protein>
    <recommendedName>
        <fullName evidence="3">DUF115 domain-containing protein</fullName>
    </recommendedName>
</protein>